<keyword evidence="1" id="KW-0812">Transmembrane</keyword>
<dbReference type="STRING" id="590998.Celf_2475"/>
<dbReference type="eggNOG" id="ENOG5032SSX">
    <property type="taxonomic scope" value="Bacteria"/>
</dbReference>
<keyword evidence="1" id="KW-0472">Membrane</keyword>
<sequence>MTPVPAGLVAALRLDVPVQPDAPTARRWAEEELQQPEYHRGPSLLSRLLTWLREQLDSVPTLGLPSGVSVGVVVALAVVVTLGILWFLGPVRRSRRAAGSRAVLADDDTRTAAELRASADAAAAAGDWHRAVLDRFRAVVRALEERTVLDERPGRTAHEAVADAGRRLPTLADDLRAAGDVFDDVAYGDGRADADDDRRLRDLDERVRRARPVAPADADREQLVVPS</sequence>
<feature type="transmembrane region" description="Helical" evidence="1">
    <location>
        <begin position="68"/>
        <end position="88"/>
    </location>
</feature>
<name>F4H4C5_CELFA</name>
<keyword evidence="1" id="KW-1133">Transmembrane helix</keyword>
<dbReference type="AlphaFoldDB" id="F4H4C5"/>
<evidence type="ECO:0000259" key="2">
    <source>
        <dbReference type="Pfam" id="PF13559"/>
    </source>
</evidence>
<reference evidence="3 4" key="1">
    <citation type="submission" date="2011-04" db="EMBL/GenBank/DDBJ databases">
        <title>Complete sequence of Cellulomonas fimi ATCC 484.</title>
        <authorList>
            <consortium name="US DOE Joint Genome Institute"/>
            <person name="Lucas S."/>
            <person name="Han J."/>
            <person name="Lapidus A."/>
            <person name="Cheng J.-F."/>
            <person name="Goodwin L."/>
            <person name="Pitluck S."/>
            <person name="Peters L."/>
            <person name="Chertkov O."/>
            <person name="Detter J.C."/>
            <person name="Han C."/>
            <person name="Tapia R."/>
            <person name="Land M."/>
            <person name="Hauser L."/>
            <person name="Kyrpides N."/>
            <person name="Ivanova N."/>
            <person name="Ovchinnikova G."/>
            <person name="Pagani I."/>
            <person name="Mead D."/>
            <person name="Brumm P."/>
            <person name="Woyke T."/>
        </authorList>
    </citation>
    <scope>NUCLEOTIDE SEQUENCE [LARGE SCALE GENOMIC DNA]</scope>
    <source>
        <strain evidence="4">ATCC 484 / DSM 20113 / JCM 1341 / NBRC 15513 / NCIMB 8980 / NCTC 7547</strain>
    </source>
</reference>
<protein>
    <recommendedName>
        <fullName evidence="2">Protein-glutamine gamma-glutamyltransferase-like C-terminal domain-containing protein</fullName>
    </recommendedName>
</protein>
<accession>F4H4C5</accession>
<dbReference type="Proteomes" id="UP000008460">
    <property type="component" value="Chromosome"/>
</dbReference>
<gene>
    <name evidence="3" type="ordered locus">Celf_2475</name>
</gene>
<keyword evidence="4" id="KW-1185">Reference proteome</keyword>
<dbReference type="KEGG" id="cfi:Celf_2475"/>
<dbReference type="EMBL" id="CP002666">
    <property type="protein sequence ID" value="AEE46601.1"/>
    <property type="molecule type" value="Genomic_DNA"/>
</dbReference>
<dbReference type="Pfam" id="PF13559">
    <property type="entry name" value="DUF4129"/>
    <property type="match status" value="1"/>
</dbReference>
<dbReference type="InterPro" id="IPR025403">
    <property type="entry name" value="TgpA-like_C"/>
</dbReference>
<proteinExistence type="predicted"/>
<evidence type="ECO:0000256" key="1">
    <source>
        <dbReference type="SAM" id="Phobius"/>
    </source>
</evidence>
<evidence type="ECO:0000313" key="3">
    <source>
        <dbReference type="EMBL" id="AEE46601.1"/>
    </source>
</evidence>
<dbReference type="HOGENOM" id="CLU_097507_0_0_11"/>
<organism evidence="3 4">
    <name type="scientific">Cellulomonas fimi (strain ATCC 484 / DSM 20113 / JCM 1341 / CCUG 24087 / LMG 16345 / NBRC 15513 / NCIMB 8980 / NCTC 7547 / NRS-133)</name>
    <dbReference type="NCBI Taxonomy" id="590998"/>
    <lineage>
        <taxon>Bacteria</taxon>
        <taxon>Bacillati</taxon>
        <taxon>Actinomycetota</taxon>
        <taxon>Actinomycetes</taxon>
        <taxon>Micrococcales</taxon>
        <taxon>Cellulomonadaceae</taxon>
        <taxon>Cellulomonas</taxon>
    </lineage>
</organism>
<feature type="domain" description="Protein-glutamine gamma-glutamyltransferase-like C-terminal" evidence="2">
    <location>
        <begin position="135"/>
        <end position="205"/>
    </location>
</feature>
<dbReference type="RefSeq" id="WP_013771627.1">
    <property type="nucleotide sequence ID" value="NC_015514.1"/>
</dbReference>
<evidence type="ECO:0000313" key="4">
    <source>
        <dbReference type="Proteomes" id="UP000008460"/>
    </source>
</evidence>